<dbReference type="AlphaFoldDB" id="A0A6J5IQW6"/>
<sequence>MVNTSAKVVLAGITLWRKPSDIVLTDAQSALFDGLSVPEVLQRAKLAAAFVGTARLRLISLLDQIGLHQWLGFRSSVDLFGKTGDLVQATSVIQFPVFNNGENFRRLRHPERDPMLRQQMRDHFCKVAIVVARTWFAAAGFERTCGLTLTRTNSPSFTRVRPHPLAAGLGWCKILVPRKLLHILNGIWPATTLKNPKLTCLPDAWHLSARIQIATTRQSGQRAARTDSCRPARRLTLRLHRPVVLAMTRL</sequence>
<accession>A0A6J5IQW6</accession>
<protein>
    <submittedName>
        <fullName evidence="1">Uncharacterized protein</fullName>
    </submittedName>
</protein>
<dbReference type="Proteomes" id="UP000494301">
    <property type="component" value="Unassembled WGS sequence"/>
</dbReference>
<evidence type="ECO:0000313" key="2">
    <source>
        <dbReference type="Proteomes" id="UP000494301"/>
    </source>
</evidence>
<evidence type="ECO:0000313" key="1">
    <source>
        <dbReference type="EMBL" id="CAB3960443.1"/>
    </source>
</evidence>
<proteinExistence type="predicted"/>
<reference evidence="1 2" key="1">
    <citation type="submission" date="2020-04" db="EMBL/GenBank/DDBJ databases">
        <authorList>
            <person name="Depoorter E."/>
        </authorList>
    </citation>
    <scope>NUCLEOTIDE SEQUENCE [LARGE SCALE GENOMIC DNA]</scope>
    <source>
        <strain evidence="1 2">BCC0217</strain>
    </source>
</reference>
<name>A0A6J5IQW6_9BURK</name>
<dbReference type="EMBL" id="CABWIL020000001">
    <property type="protein sequence ID" value="CAB3960443.1"/>
    <property type="molecule type" value="Genomic_DNA"/>
</dbReference>
<organism evidence="1 2">
    <name type="scientific">Burkholderia aenigmatica</name>
    <dbReference type="NCBI Taxonomy" id="2015348"/>
    <lineage>
        <taxon>Bacteria</taxon>
        <taxon>Pseudomonadati</taxon>
        <taxon>Pseudomonadota</taxon>
        <taxon>Betaproteobacteria</taxon>
        <taxon>Burkholderiales</taxon>
        <taxon>Burkholderiaceae</taxon>
        <taxon>Burkholderia</taxon>
        <taxon>Burkholderia cepacia complex</taxon>
    </lineage>
</organism>
<gene>
    <name evidence="1" type="ORF">BLA3211_00181</name>
</gene>